<feature type="transmembrane region" description="Helical" evidence="1">
    <location>
        <begin position="116"/>
        <end position="133"/>
    </location>
</feature>
<name>A0AAX1EEQ0_9GAMM</name>
<feature type="transmembrane region" description="Helical" evidence="1">
    <location>
        <begin position="77"/>
        <end position="96"/>
    </location>
</feature>
<dbReference type="EMBL" id="CP038254">
    <property type="protein sequence ID" value="QBR83549.1"/>
    <property type="molecule type" value="Genomic_DNA"/>
</dbReference>
<dbReference type="PANTHER" id="PTHR23530">
    <property type="entry name" value="TRANSPORT PROTEIN-RELATED"/>
    <property type="match status" value="1"/>
</dbReference>
<sequence>MTIVSFWLLQVIMHVYKTPMLVIGLIWFVYHAISGFFSSKTSSLFQKLKRKKLFLLLPSLLLLMFLTLGLISSSWILPVIFLAAVVFGIKMPFIYLELNTTLPSSLRASILSLDSLLTRVIFAFLAMIVGYSLNNYSVYTVFFLLTIPLFMAFWIVAKIRTLAELSL</sequence>
<feature type="transmembrane region" description="Helical" evidence="1">
    <location>
        <begin position="53"/>
        <end position="71"/>
    </location>
</feature>
<evidence type="ECO:0000313" key="2">
    <source>
        <dbReference type="EMBL" id="QBR83549.1"/>
    </source>
</evidence>
<evidence type="ECO:0008006" key="4">
    <source>
        <dbReference type="Google" id="ProtNLM"/>
    </source>
</evidence>
<organism evidence="2 3">
    <name type="scientific">Legionella israelensis</name>
    <dbReference type="NCBI Taxonomy" id="454"/>
    <lineage>
        <taxon>Bacteria</taxon>
        <taxon>Pseudomonadati</taxon>
        <taxon>Pseudomonadota</taxon>
        <taxon>Gammaproteobacteria</taxon>
        <taxon>Legionellales</taxon>
        <taxon>Legionellaceae</taxon>
        <taxon>Legionella</taxon>
    </lineage>
</organism>
<keyword evidence="1" id="KW-0812">Transmembrane</keyword>
<proteinExistence type="predicted"/>
<dbReference type="InterPro" id="IPR036259">
    <property type="entry name" value="MFS_trans_sf"/>
</dbReference>
<keyword evidence="1" id="KW-0472">Membrane</keyword>
<dbReference type="Proteomes" id="UP000295517">
    <property type="component" value="Chromosome"/>
</dbReference>
<reference evidence="2 3" key="1">
    <citation type="submission" date="2019-03" db="EMBL/GenBank/DDBJ databases">
        <title>Diverse conjugative elements silence natural transformation in Legionella species.</title>
        <authorList>
            <person name="Durieux I."/>
            <person name="Ginevra C."/>
            <person name="Attaiech L."/>
            <person name="Picq K."/>
            <person name="Juan P.A."/>
            <person name="Jarraud S."/>
            <person name="Charpentier X."/>
        </authorList>
    </citation>
    <scope>NUCLEOTIDE SEQUENCE [LARGE SCALE GENOMIC DNA]</scope>
    <source>
        <strain evidence="2 3">HL-0427-4011</strain>
    </source>
</reference>
<feature type="transmembrane region" description="Helical" evidence="1">
    <location>
        <begin position="139"/>
        <end position="157"/>
    </location>
</feature>
<dbReference type="AlphaFoldDB" id="A0AAX1EEQ0"/>
<dbReference type="InterPro" id="IPR053160">
    <property type="entry name" value="MFS_DHA3_Transporter"/>
</dbReference>
<dbReference type="Gene3D" id="1.20.1250.20">
    <property type="entry name" value="MFS general substrate transporter like domains"/>
    <property type="match status" value="1"/>
</dbReference>
<feature type="transmembrane region" description="Helical" evidence="1">
    <location>
        <begin position="6"/>
        <end position="33"/>
    </location>
</feature>
<dbReference type="PANTHER" id="PTHR23530:SF1">
    <property type="entry name" value="PERMEASE, MAJOR FACILITATOR SUPERFAMILY-RELATED"/>
    <property type="match status" value="1"/>
</dbReference>
<keyword evidence="1" id="KW-1133">Transmembrane helix</keyword>
<evidence type="ECO:0000256" key="1">
    <source>
        <dbReference type="SAM" id="Phobius"/>
    </source>
</evidence>
<accession>A0AAX1EEQ0</accession>
<protein>
    <recommendedName>
        <fullName evidence="4">Major Facilitator Superfamily protein</fullName>
    </recommendedName>
</protein>
<gene>
    <name evidence="2" type="ORF">E3983_03755</name>
</gene>
<dbReference type="RefSeq" id="WP_135059923.1">
    <property type="nucleotide sequence ID" value="NZ_CP038254.1"/>
</dbReference>
<evidence type="ECO:0000313" key="3">
    <source>
        <dbReference type="Proteomes" id="UP000295517"/>
    </source>
</evidence>
<dbReference type="SUPFAM" id="SSF103473">
    <property type="entry name" value="MFS general substrate transporter"/>
    <property type="match status" value="1"/>
</dbReference>